<dbReference type="Proteomes" id="UP000252255">
    <property type="component" value="Unassembled WGS sequence"/>
</dbReference>
<proteinExistence type="predicted"/>
<dbReference type="AlphaFoldDB" id="A0A367WPU6"/>
<dbReference type="InterPro" id="IPR008164">
    <property type="entry name" value="XGLTT_rpt"/>
</dbReference>
<protein>
    <submittedName>
        <fullName evidence="1">Uncharacterized protein</fullName>
    </submittedName>
</protein>
<accession>A0A367WPU6</accession>
<evidence type="ECO:0000313" key="2">
    <source>
        <dbReference type="Proteomes" id="UP000252255"/>
    </source>
</evidence>
<name>A0A367WPU6_9PROT</name>
<dbReference type="Pfam" id="PF01744">
    <property type="entry name" value="GLTT"/>
    <property type="match status" value="1"/>
</dbReference>
<gene>
    <name evidence="1" type="ORF">TH30_17890</name>
</gene>
<reference evidence="1 2" key="1">
    <citation type="submission" date="2014-07" db="EMBL/GenBank/DDBJ databases">
        <title>Draft genome sequence of Thalassospira profundimaris PR54-5.</title>
        <authorList>
            <person name="Lai Q."/>
            <person name="Shao Z."/>
        </authorList>
    </citation>
    <scope>NUCLEOTIDE SEQUENCE [LARGE SCALE GENOMIC DNA]</scope>
    <source>
        <strain evidence="1 2">PR54-5</strain>
    </source>
</reference>
<organism evidence="1 2">
    <name type="scientific">Thalassospira profundimaris</name>
    <dbReference type="NCBI Taxonomy" id="502049"/>
    <lineage>
        <taxon>Bacteria</taxon>
        <taxon>Pseudomonadati</taxon>
        <taxon>Pseudomonadota</taxon>
        <taxon>Alphaproteobacteria</taxon>
        <taxon>Rhodospirillales</taxon>
        <taxon>Thalassospiraceae</taxon>
        <taxon>Thalassospira</taxon>
    </lineage>
</organism>
<dbReference type="OrthoDB" id="5438497at2"/>
<sequence>MARRVLEKNTFSTGELAPELWGRSDLNAYANGAARLRNVFIEPSGGVRRRPGIRLIDGLDGPVRLIQFEFNTEQTYILAFGDMKATVFENGVATLWFETPFGVEHHDLLNWTQSADTLLVVHPDAPPVRISRTATGGWQVTSWAWRATGQLTSQPYYKFTDPAATLTPSGVSGTITVTADLDLFVGGHVGTLWRIAGIEGEMTAVSGPRTATMVLKASLPDSSATTDFAEQAFSGVRGWPRSVTFHQDRMVIGGSRDLPNRLWMSQSGDLFNFELGEGLDDEAIEFALLADQVNAITGVFAGRHLQVFTSGSEWMVTGDPLTPANIQVTRQTRIGSQSDRTVPLVNIDGATIFAGRSGREIREFLFTDVEQAYGSADLALLSRHLVNRPVDQTFDANRRLLHVVMRDGSLATLTLYRSEAITAWSAQNVKDCDFTSVAVSGGDVYVSLRRGERYYLGLFDEDCGFDLQVSQSLGAGEEARRHWGRLEALDGLVVAGLVVNGLVVNGLVVNGLADGIVITDLAVAGGTVTLPLDTGAVSEIAVGLPFTHEIFALPPAASDGSRPHGGNAVRLVSLTLRLQKSGQLRVDTGRGMRDITLPVTGDDADGLYSGDITVRSLGWRRGSGGTISAGLWRIAGDFPRPFLLLGCASEMGVND</sequence>
<comment type="caution">
    <text evidence="1">The sequence shown here is derived from an EMBL/GenBank/DDBJ whole genome shotgun (WGS) entry which is preliminary data.</text>
</comment>
<dbReference type="EMBL" id="JPWI01000013">
    <property type="protein sequence ID" value="RCK43496.1"/>
    <property type="molecule type" value="Genomic_DNA"/>
</dbReference>
<dbReference type="RefSeq" id="WP_114099496.1">
    <property type="nucleotide sequence ID" value="NZ_JPWI01000013.1"/>
</dbReference>
<evidence type="ECO:0000313" key="1">
    <source>
        <dbReference type="EMBL" id="RCK43496.1"/>
    </source>
</evidence>